<protein>
    <submittedName>
        <fullName evidence="2">Uncharacterized protein</fullName>
    </submittedName>
</protein>
<name>A0A8K0CK24_IGNLU</name>
<dbReference type="EMBL" id="VTPC01074607">
    <property type="protein sequence ID" value="KAF2888710.1"/>
    <property type="molecule type" value="Genomic_DNA"/>
</dbReference>
<sequence>MLTKEEEQIFETWKTECAKKGFPRHKDGICLSIKQFLVENPRPNSFTDNVLEREAESSNPQNSGTITFEKFKEIVGSDYLKMFEKIRRVAENCNEDFFRLYKLWQEFTKGNVEDEDIQSNKALVDDPEENAVRSNCHSTN</sequence>
<proteinExistence type="predicted"/>
<evidence type="ECO:0000313" key="2">
    <source>
        <dbReference type="EMBL" id="KAF2888710.1"/>
    </source>
</evidence>
<organism evidence="2 3">
    <name type="scientific">Ignelater luminosus</name>
    <name type="common">Cucubano</name>
    <name type="synonym">Pyrophorus luminosus</name>
    <dbReference type="NCBI Taxonomy" id="2038154"/>
    <lineage>
        <taxon>Eukaryota</taxon>
        <taxon>Metazoa</taxon>
        <taxon>Ecdysozoa</taxon>
        <taxon>Arthropoda</taxon>
        <taxon>Hexapoda</taxon>
        <taxon>Insecta</taxon>
        <taxon>Pterygota</taxon>
        <taxon>Neoptera</taxon>
        <taxon>Endopterygota</taxon>
        <taxon>Coleoptera</taxon>
        <taxon>Polyphaga</taxon>
        <taxon>Elateriformia</taxon>
        <taxon>Elateroidea</taxon>
        <taxon>Elateridae</taxon>
        <taxon>Agrypninae</taxon>
        <taxon>Pyrophorini</taxon>
        <taxon>Ignelater</taxon>
    </lineage>
</organism>
<reference evidence="2" key="1">
    <citation type="submission" date="2019-08" db="EMBL/GenBank/DDBJ databases">
        <title>The genome of the North American firefly Photinus pyralis.</title>
        <authorList>
            <consortium name="Photinus pyralis genome working group"/>
            <person name="Fallon T.R."/>
            <person name="Sander Lower S.E."/>
            <person name="Weng J.-K."/>
        </authorList>
    </citation>
    <scope>NUCLEOTIDE SEQUENCE</scope>
    <source>
        <strain evidence="2">TRF0915ILg1</strain>
        <tissue evidence="2">Whole body</tissue>
    </source>
</reference>
<dbReference type="OrthoDB" id="6777530at2759"/>
<feature type="region of interest" description="Disordered" evidence="1">
    <location>
        <begin position="118"/>
        <end position="140"/>
    </location>
</feature>
<evidence type="ECO:0000313" key="3">
    <source>
        <dbReference type="Proteomes" id="UP000801492"/>
    </source>
</evidence>
<keyword evidence="3" id="KW-1185">Reference proteome</keyword>
<dbReference type="Proteomes" id="UP000801492">
    <property type="component" value="Unassembled WGS sequence"/>
</dbReference>
<dbReference type="AlphaFoldDB" id="A0A8K0CK24"/>
<evidence type="ECO:0000256" key="1">
    <source>
        <dbReference type="SAM" id="MobiDB-lite"/>
    </source>
</evidence>
<comment type="caution">
    <text evidence="2">The sequence shown here is derived from an EMBL/GenBank/DDBJ whole genome shotgun (WGS) entry which is preliminary data.</text>
</comment>
<accession>A0A8K0CK24</accession>
<gene>
    <name evidence="2" type="ORF">ILUMI_17463</name>
</gene>